<keyword evidence="4 5" id="KW-0472">Membrane</keyword>
<dbReference type="PANTHER" id="PTHR31406:SF1">
    <property type="entry name" value="G-PROTEIN COUPLED RECEPTORS FAMILY 1 PROFILE DOMAIN-CONTAINING PROTEIN-RELATED"/>
    <property type="match status" value="1"/>
</dbReference>
<dbReference type="HOGENOM" id="CLU_071393_0_0_1"/>
<name>E3LPB2_CAERE</name>
<keyword evidence="8" id="KW-1185">Reference proteome</keyword>
<evidence type="ECO:0000256" key="3">
    <source>
        <dbReference type="ARBA" id="ARBA00022989"/>
    </source>
</evidence>
<dbReference type="InterPro" id="IPR006874">
    <property type="entry name" value="DUF621"/>
</dbReference>
<feature type="transmembrane region" description="Helical" evidence="5">
    <location>
        <begin position="114"/>
        <end position="136"/>
    </location>
</feature>
<sequence>MVITTHSPSLPVIENFGEIPENEKGVLYYLIILLFVLCSIISTLLTAAFLIISLLLWGHFKPIKFFWFLTQLTLSVFLISALNLLVNVPATLLLISQEAAQSVTFMLISYTIDFFHYTILFSNLVISIQRAFVFFLRYLTDKVFEPPITYIWLLFVWLFPFLIEYSFLSSKCKYRYSTSEKRFLLNCEVDSILSIQMFSSPTTGISMVMDTIIQFALPVLILVIYIAIIIKIGSMKRTALNKNELGILKQAIFVFLIFQVTLLPRFCSIKVSGFFLCLLVFSSLPNQ</sequence>
<feature type="transmembrane region" description="Helical" evidence="5">
    <location>
        <begin position="26"/>
        <end position="58"/>
    </location>
</feature>
<keyword evidence="3 5" id="KW-1133">Transmembrane helix</keyword>
<evidence type="ECO:0000313" key="8">
    <source>
        <dbReference type="Proteomes" id="UP000008281"/>
    </source>
</evidence>
<dbReference type="PROSITE" id="PS50262">
    <property type="entry name" value="G_PROTEIN_RECEP_F1_2"/>
    <property type="match status" value="1"/>
</dbReference>
<reference evidence="7" key="1">
    <citation type="submission" date="2007-07" db="EMBL/GenBank/DDBJ databases">
        <title>PCAP assembly of the Caenorhabditis remanei genome.</title>
        <authorList>
            <consortium name="The Caenorhabditis remanei Sequencing Consortium"/>
            <person name="Wilson R.K."/>
        </authorList>
    </citation>
    <scope>NUCLEOTIDE SEQUENCE [LARGE SCALE GENOMIC DNA]</scope>
    <source>
        <strain evidence="7">PB4641</strain>
    </source>
</reference>
<protein>
    <recommendedName>
        <fullName evidence="6">G-protein coupled receptors family 1 profile domain-containing protein</fullName>
    </recommendedName>
</protein>
<dbReference type="AlphaFoldDB" id="E3LPB2"/>
<dbReference type="InParanoid" id="E3LPB2"/>
<evidence type="ECO:0000259" key="6">
    <source>
        <dbReference type="PROSITE" id="PS50262"/>
    </source>
</evidence>
<keyword evidence="2 5" id="KW-0812">Transmembrane</keyword>
<evidence type="ECO:0000256" key="5">
    <source>
        <dbReference type="SAM" id="Phobius"/>
    </source>
</evidence>
<feature type="transmembrane region" description="Helical" evidence="5">
    <location>
        <begin position="148"/>
        <end position="168"/>
    </location>
</feature>
<dbReference type="OMA" id="IAVQRCF"/>
<dbReference type="InterPro" id="IPR017452">
    <property type="entry name" value="GPCR_Rhodpsn_7TM"/>
</dbReference>
<evidence type="ECO:0000256" key="2">
    <source>
        <dbReference type="ARBA" id="ARBA00022692"/>
    </source>
</evidence>
<dbReference type="Gene3D" id="1.20.1070.10">
    <property type="entry name" value="Rhodopsin 7-helix transmembrane proteins"/>
    <property type="match status" value="1"/>
</dbReference>
<evidence type="ECO:0000313" key="7">
    <source>
        <dbReference type="EMBL" id="EFP05682.1"/>
    </source>
</evidence>
<dbReference type="eggNOG" id="ENOG502THAD">
    <property type="taxonomic scope" value="Eukaryota"/>
</dbReference>
<dbReference type="OrthoDB" id="5860892at2759"/>
<dbReference type="EMBL" id="DS268412">
    <property type="protein sequence ID" value="EFP05682.1"/>
    <property type="molecule type" value="Genomic_DNA"/>
</dbReference>
<dbReference type="GO" id="GO:0016020">
    <property type="term" value="C:membrane"/>
    <property type="evidence" value="ECO:0007669"/>
    <property type="project" value="UniProtKB-SubCell"/>
</dbReference>
<feature type="transmembrane region" description="Helical" evidence="5">
    <location>
        <begin position="65"/>
        <end position="86"/>
    </location>
</feature>
<evidence type="ECO:0000256" key="1">
    <source>
        <dbReference type="ARBA" id="ARBA00004370"/>
    </source>
</evidence>
<accession>E3LPB2</accession>
<comment type="subcellular location">
    <subcellularLocation>
        <location evidence="1">Membrane</location>
    </subcellularLocation>
</comment>
<dbReference type="Pfam" id="PF04789">
    <property type="entry name" value="DUF621"/>
    <property type="match status" value="1"/>
</dbReference>
<proteinExistence type="predicted"/>
<dbReference type="PANTHER" id="PTHR31406">
    <property type="entry name" value="PROTEIN CBG06702-RELATED"/>
    <property type="match status" value="1"/>
</dbReference>
<gene>
    <name evidence="7" type="ORF">CRE_27257</name>
</gene>
<organism evidence="8">
    <name type="scientific">Caenorhabditis remanei</name>
    <name type="common">Caenorhabditis vulgaris</name>
    <dbReference type="NCBI Taxonomy" id="31234"/>
    <lineage>
        <taxon>Eukaryota</taxon>
        <taxon>Metazoa</taxon>
        <taxon>Ecdysozoa</taxon>
        <taxon>Nematoda</taxon>
        <taxon>Chromadorea</taxon>
        <taxon>Rhabditida</taxon>
        <taxon>Rhabditina</taxon>
        <taxon>Rhabditomorpha</taxon>
        <taxon>Rhabditoidea</taxon>
        <taxon>Rhabditidae</taxon>
        <taxon>Peloderinae</taxon>
        <taxon>Caenorhabditis</taxon>
    </lineage>
</organism>
<feature type="transmembrane region" description="Helical" evidence="5">
    <location>
        <begin position="251"/>
        <end position="281"/>
    </location>
</feature>
<dbReference type="Proteomes" id="UP000008281">
    <property type="component" value="Unassembled WGS sequence"/>
</dbReference>
<feature type="domain" description="G-protein coupled receptors family 1 profile" evidence="6">
    <location>
        <begin position="47"/>
        <end position="287"/>
    </location>
</feature>
<feature type="transmembrane region" description="Helical" evidence="5">
    <location>
        <begin position="212"/>
        <end position="230"/>
    </location>
</feature>
<evidence type="ECO:0000256" key="4">
    <source>
        <dbReference type="ARBA" id="ARBA00023136"/>
    </source>
</evidence>